<feature type="compositionally biased region" description="Polar residues" evidence="1">
    <location>
        <begin position="50"/>
        <end position="59"/>
    </location>
</feature>
<evidence type="ECO:0000313" key="2">
    <source>
        <dbReference type="EnsemblMetazoa" id="SMAR008423-PA"/>
    </source>
</evidence>
<sequence>MGLSLQWVTSQLFFDSIWATERSPLSRRPCLSHRKRRGEKKGSFDRRAASSRTPNSYGSSGKGSDRAATAFLPHGTLSFHTDGLTVIQADKQKLARADDVACDLDVFFCF</sequence>
<reference evidence="3" key="1">
    <citation type="submission" date="2011-05" db="EMBL/GenBank/DDBJ databases">
        <authorList>
            <person name="Richards S.R."/>
            <person name="Qu J."/>
            <person name="Jiang H."/>
            <person name="Jhangiani S.N."/>
            <person name="Agravi P."/>
            <person name="Goodspeed R."/>
            <person name="Gross S."/>
            <person name="Mandapat C."/>
            <person name="Jackson L."/>
            <person name="Mathew T."/>
            <person name="Pu L."/>
            <person name="Thornton R."/>
            <person name="Saada N."/>
            <person name="Wilczek-Boney K.B."/>
            <person name="Lee S."/>
            <person name="Kovar C."/>
            <person name="Wu Y."/>
            <person name="Scherer S.E."/>
            <person name="Worley K.C."/>
            <person name="Muzny D.M."/>
            <person name="Gibbs R."/>
        </authorList>
    </citation>
    <scope>NUCLEOTIDE SEQUENCE</scope>
    <source>
        <strain evidence="3">Brora</strain>
    </source>
</reference>
<dbReference type="AlphaFoldDB" id="T1J492"/>
<feature type="region of interest" description="Disordered" evidence="1">
    <location>
        <begin position="29"/>
        <end position="66"/>
    </location>
</feature>
<feature type="compositionally biased region" description="Basic residues" evidence="1">
    <location>
        <begin position="30"/>
        <end position="39"/>
    </location>
</feature>
<dbReference type="Proteomes" id="UP000014500">
    <property type="component" value="Unassembled WGS sequence"/>
</dbReference>
<name>T1J492_STRMM</name>
<dbReference type="EnsemblMetazoa" id="SMAR008423-RA">
    <property type="protein sequence ID" value="SMAR008423-PA"/>
    <property type="gene ID" value="SMAR008423"/>
</dbReference>
<proteinExistence type="predicted"/>
<reference evidence="2" key="2">
    <citation type="submission" date="2015-02" db="UniProtKB">
        <authorList>
            <consortium name="EnsemblMetazoa"/>
        </authorList>
    </citation>
    <scope>IDENTIFICATION</scope>
</reference>
<protein>
    <submittedName>
        <fullName evidence="2">Uncharacterized protein</fullName>
    </submittedName>
</protein>
<accession>T1J492</accession>
<evidence type="ECO:0000313" key="3">
    <source>
        <dbReference type="Proteomes" id="UP000014500"/>
    </source>
</evidence>
<organism evidence="2 3">
    <name type="scientific">Strigamia maritima</name>
    <name type="common">European centipede</name>
    <name type="synonym">Geophilus maritimus</name>
    <dbReference type="NCBI Taxonomy" id="126957"/>
    <lineage>
        <taxon>Eukaryota</taxon>
        <taxon>Metazoa</taxon>
        <taxon>Ecdysozoa</taxon>
        <taxon>Arthropoda</taxon>
        <taxon>Myriapoda</taxon>
        <taxon>Chilopoda</taxon>
        <taxon>Pleurostigmophora</taxon>
        <taxon>Geophilomorpha</taxon>
        <taxon>Linotaeniidae</taxon>
        <taxon>Strigamia</taxon>
    </lineage>
</organism>
<dbReference type="HOGENOM" id="CLU_2174106_0_0_1"/>
<dbReference type="EMBL" id="JH431841">
    <property type="status" value="NOT_ANNOTATED_CDS"/>
    <property type="molecule type" value="Genomic_DNA"/>
</dbReference>
<keyword evidence="3" id="KW-1185">Reference proteome</keyword>
<evidence type="ECO:0000256" key="1">
    <source>
        <dbReference type="SAM" id="MobiDB-lite"/>
    </source>
</evidence>